<gene>
    <name evidence="4" type="ORF">DFP76_10953</name>
</gene>
<evidence type="ECO:0000256" key="3">
    <source>
        <dbReference type="SAM" id="MobiDB-lite"/>
    </source>
</evidence>
<dbReference type="Gene3D" id="1.20.5.340">
    <property type="match status" value="1"/>
</dbReference>
<keyword evidence="2" id="KW-0717">Septation</keyword>
<evidence type="ECO:0000256" key="2">
    <source>
        <dbReference type="ARBA" id="ARBA00023210"/>
    </source>
</evidence>
<feature type="region of interest" description="Disordered" evidence="3">
    <location>
        <begin position="41"/>
        <end position="76"/>
    </location>
</feature>
<dbReference type="GO" id="GO:0043093">
    <property type="term" value="P:FtsZ-dependent cytokinesis"/>
    <property type="evidence" value="ECO:0007669"/>
    <property type="project" value="InterPro"/>
</dbReference>
<reference evidence="4 5" key="1">
    <citation type="submission" date="2018-06" db="EMBL/GenBank/DDBJ databases">
        <title>Genomic Encyclopedia of Type Strains, Phase III (KMG-III): the genomes of soil and plant-associated and newly described type strains.</title>
        <authorList>
            <person name="Whitman W."/>
        </authorList>
    </citation>
    <scope>NUCLEOTIDE SEQUENCE [LARGE SCALE GENOMIC DNA]</scope>
    <source>
        <strain evidence="4 5">CECT 7732</strain>
    </source>
</reference>
<dbReference type="Proteomes" id="UP000252086">
    <property type="component" value="Unassembled WGS sequence"/>
</dbReference>
<evidence type="ECO:0000256" key="1">
    <source>
        <dbReference type="ARBA" id="ARBA00023054"/>
    </source>
</evidence>
<proteinExistence type="predicted"/>
<dbReference type="OrthoDB" id="6107401at2"/>
<feature type="compositionally biased region" description="Polar residues" evidence="3">
    <location>
        <begin position="44"/>
        <end position="76"/>
    </location>
</feature>
<dbReference type="SUPFAM" id="SSF90257">
    <property type="entry name" value="Myosin rod fragments"/>
    <property type="match status" value="1"/>
</dbReference>
<name>A0A366CX11_9GAMM</name>
<dbReference type="GO" id="GO:0005737">
    <property type="term" value="C:cytoplasm"/>
    <property type="evidence" value="ECO:0007669"/>
    <property type="project" value="InterPro"/>
</dbReference>
<dbReference type="GO" id="GO:0000917">
    <property type="term" value="P:division septum assembly"/>
    <property type="evidence" value="ECO:0007669"/>
    <property type="project" value="UniProtKB-KW"/>
</dbReference>
<evidence type="ECO:0000313" key="4">
    <source>
        <dbReference type="EMBL" id="RBO80011.1"/>
    </source>
</evidence>
<organism evidence="4 5">
    <name type="scientific">Marinomonas aquiplantarum</name>
    <dbReference type="NCBI Taxonomy" id="491951"/>
    <lineage>
        <taxon>Bacteria</taxon>
        <taxon>Pseudomonadati</taxon>
        <taxon>Pseudomonadota</taxon>
        <taxon>Gammaproteobacteria</taxon>
        <taxon>Oceanospirillales</taxon>
        <taxon>Oceanospirillaceae</taxon>
        <taxon>Marinomonas</taxon>
    </lineage>
</organism>
<keyword evidence="1" id="KW-0175">Coiled coil</keyword>
<dbReference type="Pfam" id="PF06005">
    <property type="entry name" value="ZapB"/>
    <property type="match status" value="1"/>
</dbReference>
<dbReference type="RefSeq" id="WP_113875414.1">
    <property type="nucleotide sequence ID" value="NZ_QNRF01000009.1"/>
</dbReference>
<dbReference type="AlphaFoldDB" id="A0A366CX11"/>
<dbReference type="EMBL" id="QNRF01000009">
    <property type="protein sequence ID" value="RBO80011.1"/>
    <property type="molecule type" value="Genomic_DNA"/>
</dbReference>
<keyword evidence="4" id="KW-0132">Cell division</keyword>
<keyword evidence="5" id="KW-1185">Reference proteome</keyword>
<sequence>MNNELLHHLEQRINEAVEEIGSLRKRIADLEMQNYELNEEKSELQSTLDQTKEQQSNWESSLSQMLSRLNQMDNKQ</sequence>
<protein>
    <submittedName>
        <fullName evidence="4">Cell division protein ZapB</fullName>
    </submittedName>
</protein>
<comment type="caution">
    <text evidence="4">The sequence shown here is derived from an EMBL/GenBank/DDBJ whole genome shotgun (WGS) entry which is preliminary data.</text>
</comment>
<evidence type="ECO:0000313" key="5">
    <source>
        <dbReference type="Proteomes" id="UP000252086"/>
    </source>
</evidence>
<dbReference type="InterPro" id="IPR009252">
    <property type="entry name" value="Cell_div_ZapB"/>
</dbReference>
<accession>A0A366CX11</accession>
<keyword evidence="2" id="KW-0131">Cell cycle</keyword>